<evidence type="ECO:0000313" key="3">
    <source>
        <dbReference type="Proteomes" id="UP000266723"/>
    </source>
</evidence>
<name>A0ABQ7DR05_BRACR</name>
<feature type="region of interest" description="Disordered" evidence="1">
    <location>
        <begin position="196"/>
        <end position="242"/>
    </location>
</feature>
<accession>A0ABQ7DR05</accession>
<feature type="compositionally biased region" description="Basic and acidic residues" evidence="1">
    <location>
        <begin position="225"/>
        <end position="242"/>
    </location>
</feature>
<dbReference type="EMBL" id="QGKV02000649">
    <property type="protein sequence ID" value="KAF3579921.1"/>
    <property type="molecule type" value="Genomic_DNA"/>
</dbReference>
<keyword evidence="3" id="KW-1185">Reference proteome</keyword>
<dbReference type="Proteomes" id="UP000266723">
    <property type="component" value="Unassembled WGS sequence"/>
</dbReference>
<feature type="compositionally biased region" description="Polar residues" evidence="1">
    <location>
        <begin position="196"/>
        <end position="210"/>
    </location>
</feature>
<evidence type="ECO:0000313" key="2">
    <source>
        <dbReference type="EMBL" id="KAF3579921.1"/>
    </source>
</evidence>
<gene>
    <name evidence="2" type="ORF">DY000_02031621</name>
</gene>
<proteinExistence type="predicted"/>
<feature type="region of interest" description="Disordered" evidence="1">
    <location>
        <begin position="1"/>
        <end position="22"/>
    </location>
</feature>
<feature type="compositionally biased region" description="Polar residues" evidence="1">
    <location>
        <begin position="1"/>
        <end position="10"/>
    </location>
</feature>
<reference evidence="2 3" key="1">
    <citation type="journal article" date="2020" name="BMC Genomics">
        <title>Intraspecific diversification of the crop wild relative Brassica cretica Lam. using demographic model selection.</title>
        <authorList>
            <person name="Kioukis A."/>
            <person name="Michalopoulou V.A."/>
            <person name="Briers L."/>
            <person name="Pirintsos S."/>
            <person name="Studholme D.J."/>
            <person name="Pavlidis P."/>
            <person name="Sarris P.F."/>
        </authorList>
    </citation>
    <scope>NUCLEOTIDE SEQUENCE [LARGE SCALE GENOMIC DNA]</scope>
    <source>
        <strain evidence="3">cv. PFS-1207/04</strain>
    </source>
</reference>
<comment type="caution">
    <text evidence="2">The sequence shown here is derived from an EMBL/GenBank/DDBJ whole genome shotgun (WGS) entry which is preliminary data.</text>
</comment>
<protein>
    <submittedName>
        <fullName evidence="2">Uncharacterized protein</fullName>
    </submittedName>
</protein>
<organism evidence="2 3">
    <name type="scientific">Brassica cretica</name>
    <name type="common">Mustard</name>
    <dbReference type="NCBI Taxonomy" id="69181"/>
    <lineage>
        <taxon>Eukaryota</taxon>
        <taxon>Viridiplantae</taxon>
        <taxon>Streptophyta</taxon>
        <taxon>Embryophyta</taxon>
        <taxon>Tracheophyta</taxon>
        <taxon>Spermatophyta</taxon>
        <taxon>Magnoliopsida</taxon>
        <taxon>eudicotyledons</taxon>
        <taxon>Gunneridae</taxon>
        <taxon>Pentapetalae</taxon>
        <taxon>rosids</taxon>
        <taxon>malvids</taxon>
        <taxon>Brassicales</taxon>
        <taxon>Brassicaceae</taxon>
        <taxon>Brassiceae</taxon>
        <taxon>Brassica</taxon>
    </lineage>
</organism>
<evidence type="ECO:0000256" key="1">
    <source>
        <dbReference type="SAM" id="MobiDB-lite"/>
    </source>
</evidence>
<sequence>MPPRTKQNSVKKPVYSRENPPPPIAGISSSYLWPREEEGVPINVDDPNLLEINVPQHNTHASVACAKTPGAWSIHLVLLHVKLHVLLPCTVTPRASVDTQLAEQLTPRSDPMQRATSSFSFTQDHFFANLVLQNFSIDPYRLRLDHHKDTRPFPLSSFFLTGFYTYRRWMIDSQRKNNSLMKRILREIIRGCFQSQTSAGEQANTPQQNRRAGKEPAESSAGGEHLGRNTRDAEHSGSRDSD</sequence>